<dbReference type="Gene3D" id="3.30.2350.10">
    <property type="entry name" value="Pseudouridine synthase"/>
    <property type="match status" value="1"/>
</dbReference>
<evidence type="ECO:0000313" key="6">
    <source>
        <dbReference type="EMBL" id="KGM02807.1"/>
    </source>
</evidence>
<dbReference type="PROSITE" id="PS01129">
    <property type="entry name" value="PSI_RLU"/>
    <property type="match status" value="1"/>
</dbReference>
<dbReference type="InterPro" id="IPR050188">
    <property type="entry name" value="RluA_PseudoU_synthase"/>
</dbReference>
<evidence type="ECO:0000256" key="2">
    <source>
        <dbReference type="ARBA" id="ARBA00031870"/>
    </source>
</evidence>
<protein>
    <recommendedName>
        <fullName evidence="2">RNA pseudouridylate synthase</fullName>
    </recommendedName>
    <alternativeName>
        <fullName evidence="3">RNA-uridine isomerase</fullName>
    </alternativeName>
</protein>
<dbReference type="STRING" id="1408250.Q760_11355"/>
<dbReference type="GO" id="GO:0003723">
    <property type="term" value="F:RNA binding"/>
    <property type="evidence" value="ECO:0007669"/>
    <property type="project" value="InterPro"/>
</dbReference>
<name>A0A0A0B9G3_9CELL</name>
<evidence type="ECO:0000256" key="3">
    <source>
        <dbReference type="ARBA" id="ARBA00033164"/>
    </source>
</evidence>
<evidence type="ECO:0000256" key="1">
    <source>
        <dbReference type="ARBA" id="ARBA00000073"/>
    </source>
</evidence>
<dbReference type="RefSeq" id="WP_034627697.1">
    <property type="nucleotide sequence ID" value="NZ_AXNT01000035.1"/>
</dbReference>
<feature type="compositionally biased region" description="Basic and acidic residues" evidence="4">
    <location>
        <begin position="11"/>
        <end position="27"/>
    </location>
</feature>
<sequence length="333" mass="37412">MPPRSPLPARHGLDAARLRTPDRDRSAPDPWPTMGAWLRHRLPQHVDVPGMLAQERFVDEDGRAVRDDDPYEPARYVWFHRDLRDEPVVPGTIHVVHRDERLVVVDKPPFLSTIPRGGHVMQSVVVRLRAELDLPELSPLHRLDRVTSGLLLLATEQRWRGAYQSAFERRAVDKTYRALAPLRADLEVPVVVRNHIHKERGTWCAEVVPGAPVNAETLVELEREVEAGEVGQEVDGGGASGRPEAGRVGEPDRFAVYRLTPRTGRTHQLRLHLAGLGIPIVGDPLYPVVRDVPVDDFRHPLQLLAAEVAFTDPVDGRHRDFRSVRSLPLAAED</sequence>
<dbReference type="GO" id="GO:0140098">
    <property type="term" value="F:catalytic activity, acting on RNA"/>
    <property type="evidence" value="ECO:0007669"/>
    <property type="project" value="UniProtKB-ARBA"/>
</dbReference>
<dbReference type="InterPro" id="IPR006224">
    <property type="entry name" value="PsdUridine_synth_RluA-like_CS"/>
</dbReference>
<accession>A0A0A0B9G3</accession>
<dbReference type="GO" id="GO:0009982">
    <property type="term" value="F:pseudouridine synthase activity"/>
    <property type="evidence" value="ECO:0007669"/>
    <property type="project" value="InterPro"/>
</dbReference>
<dbReference type="AlphaFoldDB" id="A0A0A0B9G3"/>
<gene>
    <name evidence="6" type="ORF">Q760_11355</name>
</gene>
<dbReference type="PANTHER" id="PTHR21600">
    <property type="entry name" value="MITOCHONDRIAL RNA PSEUDOURIDINE SYNTHASE"/>
    <property type="match status" value="1"/>
</dbReference>
<dbReference type="SUPFAM" id="SSF55120">
    <property type="entry name" value="Pseudouridine synthase"/>
    <property type="match status" value="1"/>
</dbReference>
<organism evidence="6 7">
    <name type="scientific">Cellulomonas cellasea DSM 20118</name>
    <dbReference type="NCBI Taxonomy" id="1408250"/>
    <lineage>
        <taxon>Bacteria</taxon>
        <taxon>Bacillati</taxon>
        <taxon>Actinomycetota</taxon>
        <taxon>Actinomycetes</taxon>
        <taxon>Micrococcales</taxon>
        <taxon>Cellulomonadaceae</taxon>
        <taxon>Cellulomonas</taxon>
    </lineage>
</organism>
<evidence type="ECO:0000313" key="7">
    <source>
        <dbReference type="Proteomes" id="UP000029833"/>
    </source>
</evidence>
<comment type="catalytic activity">
    <reaction evidence="1">
        <text>a uridine in RNA = a pseudouridine in RNA</text>
        <dbReference type="Rhea" id="RHEA:48348"/>
        <dbReference type="Rhea" id="RHEA-COMP:12068"/>
        <dbReference type="Rhea" id="RHEA-COMP:12069"/>
        <dbReference type="ChEBI" id="CHEBI:65314"/>
        <dbReference type="ChEBI" id="CHEBI:65315"/>
    </reaction>
</comment>
<reference evidence="6 7" key="1">
    <citation type="submission" date="2013-10" db="EMBL/GenBank/DDBJ databases">
        <authorList>
            <person name="Wang G."/>
            <person name="Zhuang W."/>
        </authorList>
    </citation>
    <scope>NUCLEOTIDE SEQUENCE [LARGE SCALE GENOMIC DNA]</scope>
    <source>
        <strain evidence="6 7">DSM 20118</strain>
    </source>
</reference>
<proteinExistence type="predicted"/>
<evidence type="ECO:0000259" key="5">
    <source>
        <dbReference type="Pfam" id="PF00849"/>
    </source>
</evidence>
<evidence type="ECO:0000256" key="4">
    <source>
        <dbReference type="SAM" id="MobiDB-lite"/>
    </source>
</evidence>
<dbReference type="InterPro" id="IPR020103">
    <property type="entry name" value="PsdUridine_synth_cat_dom_sf"/>
</dbReference>
<dbReference type="EMBL" id="AXNT01000035">
    <property type="protein sequence ID" value="KGM02807.1"/>
    <property type="molecule type" value="Genomic_DNA"/>
</dbReference>
<dbReference type="InterPro" id="IPR006145">
    <property type="entry name" value="PsdUridine_synth_RsuA/RluA"/>
</dbReference>
<dbReference type="GO" id="GO:0000455">
    <property type="term" value="P:enzyme-directed rRNA pseudouridine synthesis"/>
    <property type="evidence" value="ECO:0007669"/>
    <property type="project" value="TreeGrafter"/>
</dbReference>
<dbReference type="Pfam" id="PF00849">
    <property type="entry name" value="PseudoU_synth_2"/>
    <property type="match status" value="1"/>
</dbReference>
<feature type="domain" description="Pseudouridine synthase RsuA/RluA-like" evidence="5">
    <location>
        <begin position="102"/>
        <end position="274"/>
    </location>
</feature>
<dbReference type="OrthoDB" id="9807829at2"/>
<comment type="caution">
    <text evidence="6">The sequence shown here is derived from an EMBL/GenBank/DDBJ whole genome shotgun (WGS) entry which is preliminary data.</text>
</comment>
<dbReference type="PANTHER" id="PTHR21600:SF84">
    <property type="entry name" value="PSEUDOURIDINE SYNTHASE RSUA_RLUA-LIKE DOMAIN-CONTAINING PROTEIN"/>
    <property type="match status" value="1"/>
</dbReference>
<feature type="region of interest" description="Disordered" evidence="4">
    <location>
        <begin position="1"/>
        <end position="31"/>
    </location>
</feature>
<keyword evidence="7" id="KW-1185">Reference proteome</keyword>
<dbReference type="Proteomes" id="UP000029833">
    <property type="component" value="Unassembled WGS sequence"/>
</dbReference>